<proteinExistence type="inferred from homology"/>
<name>X0UMV7_9ZZZZ</name>
<keyword evidence="9" id="KW-0030">Aminoacyl-tRNA synthetase</keyword>
<evidence type="ECO:0000256" key="1">
    <source>
        <dbReference type="ARBA" id="ARBA00008226"/>
    </source>
</evidence>
<evidence type="ECO:0000256" key="8">
    <source>
        <dbReference type="ARBA" id="ARBA00022917"/>
    </source>
</evidence>
<evidence type="ECO:0000259" key="10">
    <source>
        <dbReference type="PROSITE" id="PS50860"/>
    </source>
</evidence>
<keyword evidence="5" id="KW-0547">Nucleotide-binding</keyword>
<dbReference type="Pfam" id="PF01411">
    <property type="entry name" value="tRNA-synt_2c"/>
    <property type="match status" value="1"/>
</dbReference>
<feature type="domain" description="Alanyl-transfer RNA synthetases family profile" evidence="10">
    <location>
        <begin position="74"/>
        <end position="240"/>
    </location>
</feature>
<dbReference type="Gene3D" id="3.30.930.10">
    <property type="entry name" value="Bira Bifunctional Protein, Domain 2"/>
    <property type="match status" value="1"/>
</dbReference>
<evidence type="ECO:0000256" key="5">
    <source>
        <dbReference type="ARBA" id="ARBA00022741"/>
    </source>
</evidence>
<comment type="caution">
    <text evidence="11">The sequence shown here is derived from an EMBL/GenBank/DDBJ whole genome shotgun (WGS) entry which is preliminary data.</text>
</comment>
<dbReference type="AlphaFoldDB" id="X0UMV7"/>
<keyword evidence="7" id="KW-0694">RNA-binding</keyword>
<dbReference type="EMBL" id="BARS01027009">
    <property type="protein sequence ID" value="GAG06970.1"/>
    <property type="molecule type" value="Genomic_DNA"/>
</dbReference>
<comment type="similarity">
    <text evidence="1">Belongs to the class-II aminoacyl-tRNA synthetase family.</text>
</comment>
<keyword evidence="3" id="KW-0820">tRNA-binding</keyword>
<protein>
    <recommendedName>
        <fullName evidence="2">alanine--tRNA ligase</fullName>
        <ecNumber evidence="2">6.1.1.7</ecNumber>
    </recommendedName>
</protein>
<dbReference type="PANTHER" id="PTHR11777">
    <property type="entry name" value="ALANYL-TRNA SYNTHETASE"/>
    <property type="match status" value="1"/>
</dbReference>
<dbReference type="PROSITE" id="PS50860">
    <property type="entry name" value="AA_TRNA_LIGASE_II_ALA"/>
    <property type="match status" value="1"/>
</dbReference>
<dbReference type="GO" id="GO:0002161">
    <property type="term" value="F:aminoacyl-tRNA deacylase activity"/>
    <property type="evidence" value="ECO:0007669"/>
    <property type="project" value="TreeGrafter"/>
</dbReference>
<dbReference type="InterPro" id="IPR045864">
    <property type="entry name" value="aa-tRNA-synth_II/BPL/LPL"/>
</dbReference>
<dbReference type="GO" id="GO:0006419">
    <property type="term" value="P:alanyl-tRNA aminoacylation"/>
    <property type="evidence" value="ECO:0007669"/>
    <property type="project" value="InterPro"/>
</dbReference>
<dbReference type="SUPFAM" id="SSF55681">
    <property type="entry name" value="Class II aaRS and biotin synthetases"/>
    <property type="match status" value="1"/>
</dbReference>
<reference evidence="11" key="1">
    <citation type="journal article" date="2014" name="Front. Microbiol.">
        <title>High frequency of phylogenetically diverse reductive dehalogenase-homologous genes in deep subseafloor sedimentary metagenomes.</title>
        <authorList>
            <person name="Kawai M."/>
            <person name="Futagami T."/>
            <person name="Toyoda A."/>
            <person name="Takaki Y."/>
            <person name="Nishi S."/>
            <person name="Hori S."/>
            <person name="Arai W."/>
            <person name="Tsubouchi T."/>
            <person name="Morono Y."/>
            <person name="Uchiyama I."/>
            <person name="Ito T."/>
            <person name="Fujiyama A."/>
            <person name="Inagaki F."/>
            <person name="Takami H."/>
        </authorList>
    </citation>
    <scope>NUCLEOTIDE SEQUENCE</scope>
    <source>
        <strain evidence="11">Expedition CK06-06</strain>
    </source>
</reference>
<accession>X0UMV7</accession>
<feature type="non-terminal residue" evidence="11">
    <location>
        <position position="240"/>
    </location>
</feature>
<evidence type="ECO:0000256" key="9">
    <source>
        <dbReference type="ARBA" id="ARBA00023146"/>
    </source>
</evidence>
<evidence type="ECO:0000256" key="2">
    <source>
        <dbReference type="ARBA" id="ARBA00013168"/>
    </source>
</evidence>
<sequence>MDDREIKAKLLPEFKRDYEKYYPSKSLKELGFSRGLCDKCGRGFWSVSERDHCDEPACSGGYRFIGERLTRKSFEYREAWDTYVNVFSKWGYVPLERYPVVCRWYDELYFVSAGINDFQPYVVSGEVPPPADCVLEPQFCLRFNDLDNVGITGRHYSGFIMVGQHTFRTREKPDVYFKEEGIKQMHEFLTGKDGLGIQAEEIFYHEDVWAGGGNFGPCIEFFSRGLELGNQVYMQYRHTP</sequence>
<dbReference type="EC" id="6.1.1.7" evidence="2"/>
<dbReference type="PANTHER" id="PTHR11777:SF9">
    <property type="entry name" value="ALANINE--TRNA LIGASE, CYTOPLASMIC"/>
    <property type="match status" value="1"/>
</dbReference>
<evidence type="ECO:0000313" key="11">
    <source>
        <dbReference type="EMBL" id="GAG06970.1"/>
    </source>
</evidence>
<evidence type="ECO:0000256" key="6">
    <source>
        <dbReference type="ARBA" id="ARBA00022840"/>
    </source>
</evidence>
<keyword evidence="6" id="KW-0067">ATP-binding</keyword>
<dbReference type="InterPro" id="IPR018164">
    <property type="entry name" value="Ala-tRNA-synth_IIc_N"/>
</dbReference>
<evidence type="ECO:0000256" key="7">
    <source>
        <dbReference type="ARBA" id="ARBA00022884"/>
    </source>
</evidence>
<dbReference type="GO" id="GO:0004813">
    <property type="term" value="F:alanine-tRNA ligase activity"/>
    <property type="evidence" value="ECO:0007669"/>
    <property type="project" value="UniProtKB-EC"/>
</dbReference>
<evidence type="ECO:0000256" key="4">
    <source>
        <dbReference type="ARBA" id="ARBA00022598"/>
    </source>
</evidence>
<keyword evidence="4" id="KW-0436">Ligase</keyword>
<evidence type="ECO:0000256" key="3">
    <source>
        <dbReference type="ARBA" id="ARBA00022555"/>
    </source>
</evidence>
<dbReference type="GO" id="GO:0000049">
    <property type="term" value="F:tRNA binding"/>
    <property type="evidence" value="ECO:0007669"/>
    <property type="project" value="UniProtKB-KW"/>
</dbReference>
<dbReference type="GO" id="GO:0005524">
    <property type="term" value="F:ATP binding"/>
    <property type="evidence" value="ECO:0007669"/>
    <property type="project" value="UniProtKB-KW"/>
</dbReference>
<dbReference type="InterPro" id="IPR050058">
    <property type="entry name" value="Ala-tRNA_ligase"/>
</dbReference>
<dbReference type="InterPro" id="IPR018165">
    <property type="entry name" value="Ala-tRNA-synth_IIc_core"/>
</dbReference>
<gene>
    <name evidence="11" type="ORF">S01H1_42463</name>
</gene>
<organism evidence="11">
    <name type="scientific">marine sediment metagenome</name>
    <dbReference type="NCBI Taxonomy" id="412755"/>
    <lineage>
        <taxon>unclassified sequences</taxon>
        <taxon>metagenomes</taxon>
        <taxon>ecological metagenomes</taxon>
    </lineage>
</organism>
<keyword evidence="8" id="KW-0648">Protein biosynthesis</keyword>